<feature type="compositionally biased region" description="Polar residues" evidence="1">
    <location>
        <begin position="1"/>
        <end position="14"/>
    </location>
</feature>
<feature type="region of interest" description="Disordered" evidence="1">
    <location>
        <begin position="1"/>
        <end position="23"/>
    </location>
</feature>
<dbReference type="EMBL" id="PCYI01000025">
    <property type="protein sequence ID" value="PIR44629.1"/>
    <property type="molecule type" value="Genomic_DNA"/>
</dbReference>
<dbReference type="Proteomes" id="UP000228767">
    <property type="component" value="Unassembled WGS sequence"/>
</dbReference>
<sequence length="167" mass="18673">MPTDVTNAEDSLNPQDKRRAREQEWEEANLIFSADSPEDVEEIILGERDISDLADEHAEAAIALIRGAFAISDDEAEQFFAGYGSLALEAYFPRERSHQQELHGKAVVAFSKLSESQQRALREMGKQHQRAGLHRIAGVASIYDTLEKDKKSGYFDDDLNPPLVRAA</sequence>
<reference evidence="2 3" key="1">
    <citation type="submission" date="2017-09" db="EMBL/GenBank/DDBJ databases">
        <title>Depth-based differentiation of microbial function through sediment-hosted aquifers and enrichment of novel symbionts in the deep terrestrial subsurface.</title>
        <authorList>
            <person name="Probst A.J."/>
            <person name="Ladd B."/>
            <person name="Jarett J.K."/>
            <person name="Geller-Mcgrath D.E."/>
            <person name="Sieber C.M."/>
            <person name="Emerson J.B."/>
            <person name="Anantharaman K."/>
            <person name="Thomas B.C."/>
            <person name="Malmstrom R."/>
            <person name="Stieglmeier M."/>
            <person name="Klingl A."/>
            <person name="Woyke T."/>
            <person name="Ryan C.M."/>
            <person name="Banfield J.F."/>
        </authorList>
    </citation>
    <scope>NUCLEOTIDE SEQUENCE [LARGE SCALE GENOMIC DNA]</scope>
    <source>
        <strain evidence="2">CG10_big_fil_rev_8_21_14_0_10_51_16</strain>
    </source>
</reference>
<accession>A0A2H0RDL6</accession>
<organism evidence="2 3">
    <name type="scientific">Candidatus Vogelbacteria bacterium CG10_big_fil_rev_8_21_14_0_10_51_16</name>
    <dbReference type="NCBI Taxonomy" id="1975045"/>
    <lineage>
        <taxon>Bacteria</taxon>
        <taxon>Candidatus Vogeliibacteriota</taxon>
    </lineage>
</organism>
<comment type="caution">
    <text evidence="2">The sequence shown here is derived from an EMBL/GenBank/DDBJ whole genome shotgun (WGS) entry which is preliminary data.</text>
</comment>
<evidence type="ECO:0000256" key="1">
    <source>
        <dbReference type="SAM" id="MobiDB-lite"/>
    </source>
</evidence>
<proteinExistence type="predicted"/>
<name>A0A2H0RDL6_9BACT</name>
<evidence type="ECO:0000313" key="2">
    <source>
        <dbReference type="EMBL" id="PIR44629.1"/>
    </source>
</evidence>
<protein>
    <submittedName>
        <fullName evidence="2">Uncharacterized protein</fullName>
    </submittedName>
</protein>
<dbReference type="AlphaFoldDB" id="A0A2H0RDL6"/>
<evidence type="ECO:0000313" key="3">
    <source>
        <dbReference type="Proteomes" id="UP000228767"/>
    </source>
</evidence>
<gene>
    <name evidence="2" type="ORF">COV10_03955</name>
</gene>